<comment type="subcellular location">
    <subcellularLocation>
        <location evidence="1">Cell membrane</location>
        <topology evidence="1">Multi-pass membrane protein</topology>
    </subcellularLocation>
</comment>
<evidence type="ECO:0000256" key="2">
    <source>
        <dbReference type="ARBA" id="ARBA00022475"/>
    </source>
</evidence>
<dbReference type="OrthoDB" id="977385at2"/>
<dbReference type="PANTHER" id="PTHR30213:SF0">
    <property type="entry name" value="UPF0761 MEMBRANE PROTEIN YIHY"/>
    <property type="match status" value="1"/>
</dbReference>
<feature type="transmembrane region" description="Helical" evidence="6">
    <location>
        <begin position="159"/>
        <end position="182"/>
    </location>
</feature>
<keyword evidence="3 6" id="KW-0812">Transmembrane</keyword>
<dbReference type="GO" id="GO:0005886">
    <property type="term" value="C:plasma membrane"/>
    <property type="evidence" value="ECO:0007669"/>
    <property type="project" value="UniProtKB-SubCell"/>
</dbReference>
<keyword evidence="2" id="KW-1003">Cell membrane</keyword>
<evidence type="ECO:0000256" key="1">
    <source>
        <dbReference type="ARBA" id="ARBA00004651"/>
    </source>
</evidence>
<dbReference type="AlphaFoldDB" id="A0A418LYW1"/>
<sequence>MFEKLMSYKALAGTRQWMRNHQAFNAKRTWYDFLNSLIEKISSQDFSERASAVAFNLFLAVFPAIIFLFTLIPYIPIDNLDDQIMSLLRRAIPAGTYEAVYTTIRDIVSRQRDSVLSFGFLLTLYAATSGMVALMNAFNSSHESADQRGFLKVRMTAAGLTFVLAFGLIMAIVLLVIGGIVTDYLLQFGILNNVVVANLLSIARYLLVFAVFVGVVSVIYRFGPDVDMKWSFVTPGSVTASVLIVLATLAFSFYVSNFGSYNKVYGSIGTLIALMVWLNLICLLLILGFEMNVSLYNLEGDKNPNPAEKKTETTNATLNT</sequence>
<evidence type="ECO:0000256" key="4">
    <source>
        <dbReference type="ARBA" id="ARBA00022989"/>
    </source>
</evidence>
<dbReference type="PIRSF" id="PIRSF035875">
    <property type="entry name" value="RNase_BN"/>
    <property type="match status" value="1"/>
</dbReference>
<dbReference type="InterPro" id="IPR017039">
    <property type="entry name" value="Virul_fac_BrkB"/>
</dbReference>
<keyword evidence="4 6" id="KW-1133">Transmembrane helix</keyword>
<dbReference type="EMBL" id="QXED01000011">
    <property type="protein sequence ID" value="RIV18449.1"/>
    <property type="molecule type" value="Genomic_DNA"/>
</dbReference>
<evidence type="ECO:0000256" key="6">
    <source>
        <dbReference type="SAM" id="Phobius"/>
    </source>
</evidence>
<dbReference type="Proteomes" id="UP000283523">
    <property type="component" value="Unassembled WGS sequence"/>
</dbReference>
<protein>
    <submittedName>
        <fullName evidence="7">YihY/virulence factor BrkB family protein</fullName>
    </submittedName>
</protein>
<dbReference type="RefSeq" id="WP_119671082.1">
    <property type="nucleotide sequence ID" value="NZ_QXED01000011.1"/>
</dbReference>
<feature type="transmembrane region" description="Helical" evidence="6">
    <location>
        <begin position="115"/>
        <end position="138"/>
    </location>
</feature>
<organism evidence="7 8">
    <name type="scientific">Fibrisoma montanum</name>
    <dbReference type="NCBI Taxonomy" id="2305895"/>
    <lineage>
        <taxon>Bacteria</taxon>
        <taxon>Pseudomonadati</taxon>
        <taxon>Bacteroidota</taxon>
        <taxon>Cytophagia</taxon>
        <taxon>Cytophagales</taxon>
        <taxon>Spirosomataceae</taxon>
        <taxon>Fibrisoma</taxon>
    </lineage>
</organism>
<comment type="caution">
    <text evidence="7">The sequence shown here is derived from an EMBL/GenBank/DDBJ whole genome shotgun (WGS) entry which is preliminary data.</text>
</comment>
<gene>
    <name evidence="7" type="ORF">DYU11_28145</name>
</gene>
<feature type="transmembrane region" description="Helical" evidence="6">
    <location>
        <begin position="232"/>
        <end position="255"/>
    </location>
</feature>
<dbReference type="NCBIfam" id="TIGR00765">
    <property type="entry name" value="yihY_not_rbn"/>
    <property type="match status" value="1"/>
</dbReference>
<name>A0A418LYW1_9BACT</name>
<feature type="transmembrane region" description="Helical" evidence="6">
    <location>
        <begin position="267"/>
        <end position="289"/>
    </location>
</feature>
<reference evidence="7 8" key="1">
    <citation type="submission" date="2018-08" db="EMBL/GenBank/DDBJ databases">
        <title>Fibrisoma montanum sp. nov., isolated from Danxia mountain soil.</title>
        <authorList>
            <person name="Huang Y."/>
        </authorList>
    </citation>
    <scope>NUCLEOTIDE SEQUENCE [LARGE SCALE GENOMIC DNA]</scope>
    <source>
        <strain evidence="7 8">HYT19</strain>
    </source>
</reference>
<evidence type="ECO:0000313" key="8">
    <source>
        <dbReference type="Proteomes" id="UP000283523"/>
    </source>
</evidence>
<accession>A0A418LYW1</accession>
<evidence type="ECO:0000256" key="3">
    <source>
        <dbReference type="ARBA" id="ARBA00022692"/>
    </source>
</evidence>
<dbReference type="Pfam" id="PF03631">
    <property type="entry name" value="Virul_fac_BrkB"/>
    <property type="match status" value="1"/>
</dbReference>
<feature type="transmembrane region" description="Helical" evidence="6">
    <location>
        <begin position="53"/>
        <end position="75"/>
    </location>
</feature>
<dbReference type="PANTHER" id="PTHR30213">
    <property type="entry name" value="INNER MEMBRANE PROTEIN YHJD"/>
    <property type="match status" value="1"/>
</dbReference>
<proteinExistence type="predicted"/>
<feature type="transmembrane region" description="Helical" evidence="6">
    <location>
        <begin position="202"/>
        <end position="220"/>
    </location>
</feature>
<evidence type="ECO:0000256" key="5">
    <source>
        <dbReference type="ARBA" id="ARBA00023136"/>
    </source>
</evidence>
<evidence type="ECO:0000313" key="7">
    <source>
        <dbReference type="EMBL" id="RIV18449.1"/>
    </source>
</evidence>
<keyword evidence="5 6" id="KW-0472">Membrane</keyword>
<keyword evidence="8" id="KW-1185">Reference proteome</keyword>